<keyword evidence="3" id="KW-1185">Reference proteome</keyword>
<evidence type="ECO:0000259" key="1">
    <source>
        <dbReference type="Pfam" id="PF06054"/>
    </source>
</evidence>
<feature type="domain" description="Competence protein CoiA nuclease-like" evidence="1">
    <location>
        <begin position="152"/>
        <end position="202"/>
    </location>
</feature>
<reference evidence="2 3" key="1">
    <citation type="submission" date="2012-04" db="EMBL/GenBank/DDBJ databases">
        <title>The Genome Sequence of Afipia broomeae ATCC 49717.</title>
        <authorList>
            <consortium name="The Broad Institute Genome Sequencing Platform"/>
            <person name="Earl A."/>
            <person name="Ward D."/>
            <person name="Feldgarden M."/>
            <person name="Gevers D."/>
            <person name="Huys G."/>
            <person name="Walker B."/>
            <person name="Young S.K."/>
            <person name="Zeng Q."/>
            <person name="Gargeya S."/>
            <person name="Fitzgerald M."/>
            <person name="Haas B."/>
            <person name="Abouelleil A."/>
            <person name="Alvarado L."/>
            <person name="Arachchi H.M."/>
            <person name="Berlin A."/>
            <person name="Chapman S.B."/>
            <person name="Goldberg J."/>
            <person name="Griggs A."/>
            <person name="Gujja S."/>
            <person name="Hansen M."/>
            <person name="Howarth C."/>
            <person name="Imamovic A."/>
            <person name="Larimer J."/>
            <person name="McCowen C."/>
            <person name="Montmayeur A."/>
            <person name="Murphy C."/>
            <person name="Neiman D."/>
            <person name="Pearson M."/>
            <person name="Priest M."/>
            <person name="Roberts A."/>
            <person name="Saif S."/>
            <person name="Shea T."/>
            <person name="Sisk P."/>
            <person name="Sykes S."/>
            <person name="Wortman J."/>
            <person name="Nusbaum C."/>
            <person name="Birren B."/>
        </authorList>
    </citation>
    <scope>NUCLEOTIDE SEQUENCE [LARGE SCALE GENOMIC DNA]</scope>
    <source>
        <strain evidence="2 3">ATCC 49717</strain>
    </source>
</reference>
<accession>K8PMS1</accession>
<dbReference type="eggNOG" id="COG4469">
    <property type="taxonomic scope" value="Bacteria"/>
</dbReference>
<comment type="caution">
    <text evidence="2">The sequence shown here is derived from an EMBL/GenBank/DDBJ whole genome shotgun (WGS) entry which is preliminary data.</text>
</comment>
<sequence>MAHLLKRSQKPRRIIEAAIFDRQIGPVTATELLAMPEDGWGILRDRLTDYAREKDAGLLARCLMCESRVFIQSRTLRGNRLPYFAHFKGGDPSCPWHHGATMKPDDARAAQYQGRQESAAHRLLCEQIDQLARGDPRYQHSSVATYLPPTENSFGRYPDVYVEWSNFSPFAVEVQLSNTFQTEVSARCIHYQREGIPLVWVLYGVDPAGLDVPQSFRDVIRRHRGNAFILDKQAIDASKTEKTVVLKCYLKNKDGSFDSPVLTRVDKLTFPDRGLPYLEDRIIGPLRDQINDVRKPWFKVLDPLREGWDWRVLEMPHVMEALDSLRQTFPILSHWESDKRDQDFTVLRLVASVFSILSTANGHERNYATRHPNVRAMLNTLLHIPSGLQRYALLIETLLQHTVLRDLLAGTVGQHIERAKAQMEGNLSLSDDPEWEIMRLLVPEVFDPLVREELIYLTALPAWASPSA</sequence>
<dbReference type="Proteomes" id="UP000001096">
    <property type="component" value="Unassembled WGS sequence"/>
</dbReference>
<dbReference type="HOGENOM" id="CLU_647100_0_0_5"/>
<gene>
    <name evidence="2" type="ORF">HMPREF9695_01191</name>
</gene>
<dbReference type="Pfam" id="PF06054">
    <property type="entry name" value="CoiA_nuc"/>
    <property type="match status" value="1"/>
</dbReference>
<dbReference type="RefSeq" id="WP_006019912.1">
    <property type="nucleotide sequence ID" value="NZ_KB375282.1"/>
</dbReference>
<organism evidence="2 3">
    <name type="scientific">Afipia broomeae ATCC 49717</name>
    <dbReference type="NCBI Taxonomy" id="883078"/>
    <lineage>
        <taxon>Bacteria</taxon>
        <taxon>Pseudomonadati</taxon>
        <taxon>Pseudomonadota</taxon>
        <taxon>Alphaproteobacteria</taxon>
        <taxon>Hyphomicrobiales</taxon>
        <taxon>Nitrobacteraceae</taxon>
        <taxon>Afipia</taxon>
    </lineage>
</organism>
<proteinExistence type="predicted"/>
<dbReference type="EMBL" id="AGWX01000001">
    <property type="protein sequence ID" value="EKS42099.1"/>
    <property type="molecule type" value="Genomic_DNA"/>
</dbReference>
<dbReference type="AlphaFoldDB" id="K8PMS1"/>
<evidence type="ECO:0000313" key="2">
    <source>
        <dbReference type="EMBL" id="EKS42099.1"/>
    </source>
</evidence>
<dbReference type="PATRIC" id="fig|883078.3.peg.1228"/>
<name>K8PMS1_9BRAD</name>
<protein>
    <recommendedName>
        <fullName evidence="1">Competence protein CoiA nuclease-like domain-containing protein</fullName>
    </recommendedName>
</protein>
<dbReference type="InterPro" id="IPR010330">
    <property type="entry name" value="CoiA_nuc"/>
</dbReference>
<evidence type="ECO:0000313" key="3">
    <source>
        <dbReference type="Proteomes" id="UP000001096"/>
    </source>
</evidence>